<evidence type="ECO:0000256" key="2">
    <source>
        <dbReference type="ARBA" id="ARBA00004953"/>
    </source>
</evidence>
<feature type="transmembrane region" description="Helical" evidence="9">
    <location>
        <begin position="39"/>
        <end position="55"/>
    </location>
</feature>
<feature type="transmembrane region" description="Helical" evidence="9">
    <location>
        <begin position="172"/>
        <end position="190"/>
    </location>
</feature>
<evidence type="ECO:0000256" key="9">
    <source>
        <dbReference type="HAMAP-Rule" id="MF_00024"/>
    </source>
</evidence>
<comment type="similarity">
    <text evidence="3 9">Belongs to the CobD/CbiB family.</text>
</comment>
<proteinExistence type="inferred from homology"/>
<comment type="subcellular location">
    <subcellularLocation>
        <location evidence="1 9">Cell membrane</location>
        <topology evidence="1 9">Multi-pass membrane protein</topology>
    </subcellularLocation>
</comment>
<evidence type="ECO:0000256" key="1">
    <source>
        <dbReference type="ARBA" id="ARBA00004651"/>
    </source>
</evidence>
<evidence type="ECO:0000256" key="5">
    <source>
        <dbReference type="ARBA" id="ARBA00022573"/>
    </source>
</evidence>
<comment type="pathway">
    <text evidence="2 9">Cofactor biosynthesis; adenosylcobalamin biosynthesis.</text>
</comment>
<accession>A0ABS9X1F5</accession>
<evidence type="ECO:0000256" key="8">
    <source>
        <dbReference type="ARBA" id="ARBA00023136"/>
    </source>
</evidence>
<dbReference type="Pfam" id="PF03186">
    <property type="entry name" value="CobD_Cbib"/>
    <property type="match status" value="1"/>
</dbReference>
<feature type="transmembrane region" description="Helical" evidence="9">
    <location>
        <begin position="315"/>
        <end position="333"/>
    </location>
</feature>
<dbReference type="HAMAP" id="MF_00024">
    <property type="entry name" value="CobD_CbiB"/>
    <property type="match status" value="1"/>
</dbReference>
<name>A0ABS9X1F5_9GAMM</name>
<keyword evidence="4 9" id="KW-1003">Cell membrane</keyword>
<organism evidence="10 11">
    <name type="scientific">Colwellia maritima</name>
    <dbReference type="NCBI Taxonomy" id="2912588"/>
    <lineage>
        <taxon>Bacteria</taxon>
        <taxon>Pseudomonadati</taxon>
        <taxon>Pseudomonadota</taxon>
        <taxon>Gammaproteobacteria</taxon>
        <taxon>Alteromonadales</taxon>
        <taxon>Colwelliaceae</taxon>
        <taxon>Colwellia</taxon>
    </lineage>
</organism>
<keyword evidence="11" id="KW-1185">Reference proteome</keyword>
<dbReference type="PANTHER" id="PTHR34308">
    <property type="entry name" value="COBALAMIN BIOSYNTHESIS PROTEIN CBIB"/>
    <property type="match status" value="1"/>
</dbReference>
<dbReference type="PANTHER" id="PTHR34308:SF1">
    <property type="entry name" value="COBALAMIN BIOSYNTHESIS PROTEIN CBIB"/>
    <property type="match status" value="1"/>
</dbReference>
<keyword evidence="6 9" id="KW-0812">Transmembrane</keyword>
<evidence type="ECO:0000256" key="4">
    <source>
        <dbReference type="ARBA" id="ARBA00022475"/>
    </source>
</evidence>
<keyword evidence="5 9" id="KW-0169">Cobalamin biosynthesis</keyword>
<comment type="function">
    <text evidence="9">Converts cobyric acid to cobinamide by the addition of aminopropanol on the F carboxylic group.</text>
</comment>
<dbReference type="InterPro" id="IPR004485">
    <property type="entry name" value="Cobalamin_biosynth_CobD/CbiB"/>
</dbReference>
<dbReference type="EMBL" id="JAKKSL010000002">
    <property type="protein sequence ID" value="MCI2284083.1"/>
    <property type="molecule type" value="Genomic_DNA"/>
</dbReference>
<dbReference type="Proteomes" id="UP001139646">
    <property type="component" value="Unassembled WGS sequence"/>
</dbReference>
<protein>
    <recommendedName>
        <fullName evidence="9">Cobalamin biosynthesis protein CobD</fullName>
    </recommendedName>
</protein>
<evidence type="ECO:0000313" key="11">
    <source>
        <dbReference type="Proteomes" id="UP001139646"/>
    </source>
</evidence>
<evidence type="ECO:0000256" key="3">
    <source>
        <dbReference type="ARBA" id="ARBA00006263"/>
    </source>
</evidence>
<evidence type="ECO:0000256" key="6">
    <source>
        <dbReference type="ARBA" id="ARBA00022692"/>
    </source>
</evidence>
<keyword evidence="8 9" id="KW-0472">Membrane</keyword>
<reference evidence="10" key="1">
    <citation type="submission" date="2022-01" db="EMBL/GenBank/DDBJ databases">
        <title>Colwellia maritima, isolated from seawater.</title>
        <authorList>
            <person name="Kristyanto S."/>
            <person name="Jung J."/>
            <person name="Jeon C.O."/>
        </authorList>
    </citation>
    <scope>NUCLEOTIDE SEQUENCE</scope>
    <source>
        <strain evidence="10">MSW7</strain>
    </source>
</reference>
<gene>
    <name evidence="10" type="primary">cbiB</name>
    <name evidence="9" type="synonym">cobD</name>
    <name evidence="10" type="ORF">L3081_12670</name>
</gene>
<evidence type="ECO:0000256" key="7">
    <source>
        <dbReference type="ARBA" id="ARBA00022989"/>
    </source>
</evidence>
<dbReference type="NCBIfam" id="TIGR00380">
    <property type="entry name" value="cobal_cbiB"/>
    <property type="match status" value="1"/>
</dbReference>
<dbReference type="RefSeq" id="WP_242286545.1">
    <property type="nucleotide sequence ID" value="NZ_JAKKSL010000002.1"/>
</dbReference>
<feature type="transmembrane region" description="Helical" evidence="9">
    <location>
        <begin position="75"/>
        <end position="93"/>
    </location>
</feature>
<feature type="transmembrane region" description="Helical" evidence="9">
    <location>
        <begin position="6"/>
        <end position="27"/>
    </location>
</feature>
<sequence length="334" mass="37444">MFDNSFLTSAFLLVTQFKLSLTLILALLLDHFLGEPKRYHPLVGFGFLASTIELWLNKKANQGHVFSKQNALRGLLAWCLLILPFSYFTYILLNLIPTNLQFLLEVLFLYAALGLNSLDVHAKQVFTPLNQGDLSKARHYTSYLVSRETDNLSANDMSRATVESMLENGHDAVIASLVYYLIGGIPLVILHRLANTLDAMWGYKTDRFNSFGFFAARADDVLGFLTGKVCTLLYALQQPFFQALKNAYQQGDQYKSHNGGWVMAAGATVMQISLGGNATYHNKIITSPTLGLNLNENTIVKVTDIPRSITVVKRAAMLLVLFIFIYQLTFYIFV</sequence>
<evidence type="ECO:0000313" key="10">
    <source>
        <dbReference type="EMBL" id="MCI2284083.1"/>
    </source>
</evidence>
<comment type="caution">
    <text evidence="10">The sequence shown here is derived from an EMBL/GenBank/DDBJ whole genome shotgun (WGS) entry which is preliminary data.</text>
</comment>
<keyword evidence="7 9" id="KW-1133">Transmembrane helix</keyword>